<protein>
    <submittedName>
        <fullName evidence="1">PTHD3 protein</fullName>
    </submittedName>
</protein>
<dbReference type="InterPro" id="IPR051697">
    <property type="entry name" value="Patched_domain-protein"/>
</dbReference>
<organism evidence="1 2">
    <name type="scientific">Polypterus senegalus</name>
    <name type="common">Senegal bichir</name>
    <dbReference type="NCBI Taxonomy" id="55291"/>
    <lineage>
        <taxon>Eukaryota</taxon>
        <taxon>Metazoa</taxon>
        <taxon>Chordata</taxon>
        <taxon>Craniata</taxon>
        <taxon>Vertebrata</taxon>
        <taxon>Euteleostomi</taxon>
        <taxon>Actinopterygii</taxon>
        <taxon>Polypteriformes</taxon>
        <taxon>Polypteridae</taxon>
        <taxon>Polypterus</taxon>
    </lineage>
</organism>
<evidence type="ECO:0000313" key="1">
    <source>
        <dbReference type="EMBL" id="MBN3292387.1"/>
    </source>
</evidence>
<dbReference type="PANTHER" id="PTHR10796">
    <property type="entry name" value="PATCHED-RELATED"/>
    <property type="match status" value="1"/>
</dbReference>
<accession>A0ABS2Z2H6</accession>
<comment type="caution">
    <text evidence="1">The sequence shown here is derived from an EMBL/GenBank/DDBJ whole genome shotgun (WGS) entry which is preliminary data.</text>
</comment>
<keyword evidence="2" id="KW-1185">Reference proteome</keyword>
<evidence type="ECO:0000313" key="2">
    <source>
        <dbReference type="Proteomes" id="UP001166052"/>
    </source>
</evidence>
<feature type="non-terminal residue" evidence="1">
    <location>
        <position position="169"/>
    </location>
</feature>
<sequence length="169" mass="18519">MDICAQKYGACVPNPVLEALGNNASNAESLVFQYPIMNTKTGPVFLGMTLGGVKTDDNGTVLSAKAIRVIYYLKESEANRSEVWLREFMRVFSENDTDFEMKLNASVCACAGMAGCVTFVFLLNQQVRIVIILCGVLIRLEQARLDRETTLLKKKKEGAGVVLQSDAKG</sequence>
<name>A0ABS2Z2H6_POLSE</name>
<dbReference type="PANTHER" id="PTHR10796:SF92">
    <property type="entry name" value="PATCHED-RELATED, ISOFORM A"/>
    <property type="match status" value="1"/>
</dbReference>
<dbReference type="EMBL" id="JAAWVN010016113">
    <property type="protein sequence ID" value="MBN3292387.1"/>
    <property type="molecule type" value="Genomic_DNA"/>
</dbReference>
<gene>
    <name evidence="1" type="primary">Ptchd3_2</name>
    <name evidence="1" type="ORF">GTO92_0022086</name>
</gene>
<reference evidence="1" key="1">
    <citation type="journal article" date="2021" name="Cell">
        <title>Tracing the genetic footprints of vertebrate landing in non-teleost ray-finned fishes.</title>
        <authorList>
            <person name="Bi X."/>
            <person name="Wang K."/>
            <person name="Yang L."/>
            <person name="Pan H."/>
            <person name="Jiang H."/>
            <person name="Wei Q."/>
            <person name="Fang M."/>
            <person name="Yu H."/>
            <person name="Zhu C."/>
            <person name="Cai Y."/>
            <person name="He Y."/>
            <person name="Gan X."/>
            <person name="Zeng H."/>
            <person name="Yu D."/>
            <person name="Zhu Y."/>
            <person name="Jiang H."/>
            <person name="Qiu Q."/>
            <person name="Yang H."/>
            <person name="Zhang Y.E."/>
            <person name="Wang W."/>
            <person name="Zhu M."/>
            <person name="He S."/>
            <person name="Zhang G."/>
        </authorList>
    </citation>
    <scope>NUCLEOTIDE SEQUENCE</scope>
    <source>
        <strain evidence="1">Bchr_001</strain>
    </source>
</reference>
<dbReference type="Proteomes" id="UP001166052">
    <property type="component" value="Unassembled WGS sequence"/>
</dbReference>
<proteinExistence type="predicted"/>
<feature type="non-terminal residue" evidence="1">
    <location>
        <position position="1"/>
    </location>
</feature>